<keyword evidence="8 12" id="KW-0238">DNA-binding</keyword>
<protein>
    <recommendedName>
        <fullName evidence="13">THAP domain-containing protein 1</fullName>
    </recommendedName>
</protein>
<dbReference type="PANTHER" id="PTHR46600">
    <property type="entry name" value="THAP DOMAIN-CONTAINING"/>
    <property type="match status" value="1"/>
</dbReference>
<accession>A0A8C1X234</accession>
<keyword evidence="7 13" id="KW-0175">Coiled coil</keyword>
<keyword evidence="3" id="KW-0479">Metal-binding</keyword>
<dbReference type="Proteomes" id="UP000694700">
    <property type="component" value="Unplaced"/>
</dbReference>
<evidence type="ECO:0000256" key="9">
    <source>
        <dbReference type="ARBA" id="ARBA00023163"/>
    </source>
</evidence>
<organism evidence="15 16">
    <name type="scientific">Cyprinus carpio</name>
    <name type="common">Common carp</name>
    <dbReference type="NCBI Taxonomy" id="7962"/>
    <lineage>
        <taxon>Eukaryota</taxon>
        <taxon>Metazoa</taxon>
        <taxon>Chordata</taxon>
        <taxon>Craniata</taxon>
        <taxon>Vertebrata</taxon>
        <taxon>Euteleostomi</taxon>
        <taxon>Actinopterygii</taxon>
        <taxon>Neopterygii</taxon>
        <taxon>Teleostei</taxon>
        <taxon>Ostariophysi</taxon>
        <taxon>Cypriniformes</taxon>
        <taxon>Cyprinidae</taxon>
        <taxon>Cyprininae</taxon>
        <taxon>Cyprinus</taxon>
    </lineage>
</organism>
<evidence type="ECO:0000256" key="11">
    <source>
        <dbReference type="ARBA" id="ARBA00023306"/>
    </source>
</evidence>
<evidence type="ECO:0000256" key="6">
    <source>
        <dbReference type="ARBA" id="ARBA00023015"/>
    </source>
</evidence>
<dbReference type="Gene3D" id="6.20.210.20">
    <property type="entry name" value="THAP domain"/>
    <property type="match status" value="1"/>
</dbReference>
<dbReference type="GO" id="GO:0001935">
    <property type="term" value="P:endothelial cell proliferation"/>
    <property type="evidence" value="ECO:0007669"/>
    <property type="project" value="UniProtKB-UniRule"/>
</dbReference>
<dbReference type="PROSITE" id="PS50950">
    <property type="entry name" value="ZF_THAP"/>
    <property type="match status" value="1"/>
</dbReference>
<keyword evidence="6 13" id="KW-0805">Transcription regulation</keyword>
<dbReference type="GO" id="GO:0003700">
    <property type="term" value="F:DNA-binding transcription factor activity"/>
    <property type="evidence" value="ECO:0007669"/>
    <property type="project" value="UniProtKB-UniRule"/>
</dbReference>
<dbReference type="GO" id="GO:0043565">
    <property type="term" value="F:sequence-specific DNA binding"/>
    <property type="evidence" value="ECO:0007669"/>
    <property type="project" value="UniProtKB-UniRule"/>
</dbReference>
<name>A0A8C1X234_CYPCA</name>
<feature type="domain" description="THAP-type" evidence="14">
    <location>
        <begin position="1"/>
        <end position="78"/>
    </location>
</feature>
<comment type="subcellular location">
    <subcellularLocation>
        <location evidence="1 13">Nucleus</location>
        <location evidence="1 13">Nucleoplasm</location>
    </subcellularLocation>
</comment>
<evidence type="ECO:0000256" key="2">
    <source>
        <dbReference type="ARBA" id="ARBA00006177"/>
    </source>
</evidence>
<proteinExistence type="inferred from homology"/>
<evidence type="ECO:0000256" key="12">
    <source>
        <dbReference type="PROSITE-ProRule" id="PRU00309"/>
    </source>
</evidence>
<evidence type="ECO:0000256" key="8">
    <source>
        <dbReference type="ARBA" id="ARBA00023125"/>
    </source>
</evidence>
<keyword evidence="10 13" id="KW-0539">Nucleus</keyword>
<evidence type="ECO:0000256" key="7">
    <source>
        <dbReference type="ARBA" id="ARBA00023054"/>
    </source>
</evidence>
<dbReference type="SMART" id="SM00980">
    <property type="entry name" value="THAP"/>
    <property type="match status" value="1"/>
</dbReference>
<evidence type="ECO:0000256" key="5">
    <source>
        <dbReference type="ARBA" id="ARBA00022833"/>
    </source>
</evidence>
<dbReference type="InterPro" id="IPR026516">
    <property type="entry name" value="THAP1/10"/>
</dbReference>
<dbReference type="GO" id="GO:0005654">
    <property type="term" value="C:nucleoplasm"/>
    <property type="evidence" value="ECO:0007669"/>
    <property type="project" value="UniProtKB-SubCell"/>
</dbReference>
<dbReference type="PANTHER" id="PTHR46600:SF1">
    <property type="entry name" value="THAP DOMAIN-CONTAINING PROTEIN 1"/>
    <property type="match status" value="1"/>
</dbReference>
<keyword evidence="9 13" id="KW-0804">Transcription</keyword>
<dbReference type="InterPro" id="IPR038441">
    <property type="entry name" value="THAP_Znf_sf"/>
</dbReference>
<evidence type="ECO:0000256" key="1">
    <source>
        <dbReference type="ARBA" id="ARBA00004642"/>
    </source>
</evidence>
<evidence type="ECO:0000256" key="3">
    <source>
        <dbReference type="ARBA" id="ARBA00022723"/>
    </source>
</evidence>
<dbReference type="InterPro" id="IPR006612">
    <property type="entry name" value="THAP_Znf"/>
</dbReference>
<keyword evidence="11 13" id="KW-0131">Cell cycle</keyword>
<dbReference type="SUPFAM" id="SSF57716">
    <property type="entry name" value="Glucocorticoid receptor-like (DNA-binding domain)"/>
    <property type="match status" value="1"/>
</dbReference>
<evidence type="ECO:0000313" key="15">
    <source>
        <dbReference type="Ensembl" id="ENSCCRP00015075620.1"/>
    </source>
</evidence>
<comment type="similarity">
    <text evidence="2 13">Belongs to the THAP1 family.</text>
</comment>
<evidence type="ECO:0000256" key="10">
    <source>
        <dbReference type="ARBA" id="ARBA00023242"/>
    </source>
</evidence>
<dbReference type="Pfam" id="PF05485">
    <property type="entry name" value="THAP"/>
    <property type="match status" value="1"/>
</dbReference>
<evidence type="ECO:0000313" key="16">
    <source>
        <dbReference type="Proteomes" id="UP000694700"/>
    </source>
</evidence>
<evidence type="ECO:0000256" key="4">
    <source>
        <dbReference type="ARBA" id="ARBA00022771"/>
    </source>
</evidence>
<sequence>MVITCIAKGCENKQRTYTNVMFHRIPSNVELRNKWLAALEICSSTPLNKIKQYRVCEEHFAPEDYFEKMEYGSRKTVLPLFQKTVECSFKSFKNITKTLAKKHQNHMAYSWRSSTTFSRLDIGPGKMV</sequence>
<comment type="function">
    <text evidence="13">DNA-binding transcription regulator that regulates endothelial cell proliferation and G1/S cell-cycle progression. Specifically binds the 5'-[AT]NTNN[GT]GGCA[AGT]-3' core DNA sequence and acts by modulating expression of pRB-E2F cell-cycle target genes.</text>
</comment>
<keyword evidence="5" id="KW-0862">Zinc</keyword>
<dbReference type="AlphaFoldDB" id="A0A8C1X234"/>
<evidence type="ECO:0000256" key="13">
    <source>
        <dbReference type="RuleBase" id="RU369073"/>
    </source>
</evidence>
<dbReference type="GO" id="GO:0008270">
    <property type="term" value="F:zinc ion binding"/>
    <property type="evidence" value="ECO:0007669"/>
    <property type="project" value="UniProtKB-KW"/>
</dbReference>
<keyword evidence="4 12" id="KW-0863">Zinc-finger</keyword>
<reference evidence="15" key="1">
    <citation type="submission" date="2025-08" db="UniProtKB">
        <authorList>
            <consortium name="Ensembl"/>
        </authorList>
    </citation>
    <scope>IDENTIFICATION</scope>
</reference>
<evidence type="ECO:0000259" key="14">
    <source>
        <dbReference type="PROSITE" id="PS50950"/>
    </source>
</evidence>
<dbReference type="Ensembl" id="ENSCCRT00015078082.1">
    <property type="protein sequence ID" value="ENSCCRP00015075620.1"/>
    <property type="gene ID" value="ENSCCRG00015030584.1"/>
</dbReference>